<organism evidence="1 2">
    <name type="scientific">Ensifer adhaerens</name>
    <name type="common">Sinorhizobium morelense</name>
    <dbReference type="NCBI Taxonomy" id="106592"/>
    <lineage>
        <taxon>Bacteria</taxon>
        <taxon>Pseudomonadati</taxon>
        <taxon>Pseudomonadota</taxon>
        <taxon>Alphaproteobacteria</taxon>
        <taxon>Hyphomicrobiales</taxon>
        <taxon>Rhizobiaceae</taxon>
        <taxon>Sinorhizobium/Ensifer group</taxon>
        <taxon>Ensifer</taxon>
    </lineage>
</organism>
<proteinExistence type="predicted"/>
<reference evidence="1" key="1">
    <citation type="submission" date="2021-03" db="EMBL/GenBank/DDBJ databases">
        <title>Genomic Encyclopedia of Type Strains, Phase IV (KMG-IV): sequencing the most valuable type-strain genomes for metagenomic binning, comparative biology and taxonomic classification.</title>
        <authorList>
            <person name="Goeker M."/>
        </authorList>
    </citation>
    <scope>NUCLEOTIDE SEQUENCE</scope>
    <source>
        <strain evidence="1">DSM 18131</strain>
    </source>
</reference>
<dbReference type="EMBL" id="JAGGJR010000013">
    <property type="protein sequence ID" value="MBP1875944.1"/>
    <property type="molecule type" value="Genomic_DNA"/>
</dbReference>
<protein>
    <submittedName>
        <fullName evidence="1">Uncharacterized protein</fullName>
    </submittedName>
</protein>
<sequence>MIARSSKRVVFTKSSAEAGAYLAPSTLSSDVSDDRTSFRGTASRQDRCIEQNKNGSMFHGAALILCDLLSQRNIAYAAVHPYWLSPLK</sequence>
<gene>
    <name evidence="1" type="ORF">J2Z19_005692</name>
</gene>
<evidence type="ECO:0000313" key="2">
    <source>
        <dbReference type="Proteomes" id="UP000823773"/>
    </source>
</evidence>
<evidence type="ECO:0000313" key="1">
    <source>
        <dbReference type="EMBL" id="MBP1875944.1"/>
    </source>
</evidence>
<dbReference type="Proteomes" id="UP000823773">
    <property type="component" value="Unassembled WGS sequence"/>
</dbReference>
<accession>A0ACC5T4U2</accession>
<comment type="caution">
    <text evidence="1">The sequence shown here is derived from an EMBL/GenBank/DDBJ whole genome shotgun (WGS) entry which is preliminary data.</text>
</comment>
<keyword evidence="2" id="KW-1185">Reference proteome</keyword>
<name>A0ACC5T4U2_ENSAD</name>